<evidence type="ECO:0000313" key="2">
    <source>
        <dbReference type="EMBL" id="MBM6661320.1"/>
    </source>
</evidence>
<name>A0A938WLE5_9BACT</name>
<dbReference type="AlphaFoldDB" id="A0A938WLE5"/>
<accession>A0A938WLE5</accession>
<evidence type="ECO:0000256" key="1">
    <source>
        <dbReference type="SAM" id="SignalP"/>
    </source>
</evidence>
<keyword evidence="3" id="KW-1185">Reference proteome</keyword>
<organism evidence="2 3">
    <name type="scientific">Marseilla massiliensis</name>
    <dbReference type="NCBI Taxonomy" id="1841864"/>
    <lineage>
        <taxon>Bacteria</taxon>
        <taxon>Pseudomonadati</taxon>
        <taxon>Bacteroidota</taxon>
        <taxon>Bacteroidia</taxon>
        <taxon>Bacteroidales</taxon>
        <taxon>Prevotellaceae</taxon>
        <taxon>Marseilla</taxon>
    </lineage>
</organism>
<comment type="caution">
    <text evidence="2">The sequence shown here is derived from an EMBL/GenBank/DDBJ whole genome shotgun (WGS) entry which is preliminary data.</text>
</comment>
<evidence type="ECO:0000313" key="3">
    <source>
        <dbReference type="Proteomes" id="UP000764045"/>
    </source>
</evidence>
<dbReference type="RefSeq" id="WP_205108910.1">
    <property type="nucleotide sequence ID" value="NZ_JACJJL010000008.1"/>
</dbReference>
<dbReference type="Proteomes" id="UP000764045">
    <property type="component" value="Unassembled WGS sequence"/>
</dbReference>
<proteinExistence type="predicted"/>
<protein>
    <recommendedName>
        <fullName evidence="4">Outer membrane protein beta-barrel domain-containing protein</fullName>
    </recommendedName>
</protein>
<evidence type="ECO:0008006" key="4">
    <source>
        <dbReference type="Google" id="ProtNLM"/>
    </source>
</evidence>
<feature type="signal peptide" evidence="1">
    <location>
        <begin position="1"/>
        <end position="19"/>
    </location>
</feature>
<feature type="chain" id="PRO_5037044587" description="Outer membrane protein beta-barrel domain-containing protein" evidence="1">
    <location>
        <begin position="20"/>
        <end position="667"/>
    </location>
</feature>
<keyword evidence="1" id="KW-0732">Signal</keyword>
<gene>
    <name evidence="2" type="ORF">H6B30_06050</name>
</gene>
<sequence>MGMRLALAMALAPVVAAGAQEADSLWLREVVVEGARVVSKAGGVAIYPAQWQKEASASLYAVLARAGLNGIRVDEVGNTITPLDNRGGVELRINGVKASAYDLLQVAPTDLLRIEYTDSPGVRHGREVGRVVNFIVRVPVAGYGAGARLSNAVTAAVGRNSVYARASRGTSQVSVDYGMGYTRFDGARTEETARYLMPGNTLRTIVRSDADGLMTALSHSVGLAYSMRRDSVLAFQARLRTDIERTPHNDSRRVVADGNEASGASMLSAERRATPVADVFLDASLGSKTRLTVSAAVSMADSRRDYSYDEGSPYAYHLHGRSYRLDAEAVAESRPGPFVVTAGMVCSQHYDAIDYGGDVDAADRSRVSDIYGSAQLKGSLWRVDYVAGIGLSTYYFRRNASAHRFTLLRPKLTVQCPLPFRLKLSYDIELSEYMSRMAATGSAVVRVNSMEAEAGNSGLRPYRRVEQWLRLSYDGVRLSASLQGSLRVNHDCNMERYSRHADAAGNAVFVKTQVNDGHCSMLSVSGYCRADIIERRLSVAANGGVYRFINIGADYRHFYTAFNGGVSLAAHFGKLTLTAAADNGWRFMEGERRGQQGGSVGMTASCRLGRFTLAAYWQNPFRNTIMSERTELVNRFVGKSTTRRNGNLGNLLGISVSWTMGNEQNER</sequence>
<dbReference type="EMBL" id="JACJJL010000008">
    <property type="protein sequence ID" value="MBM6661320.1"/>
    <property type="molecule type" value="Genomic_DNA"/>
</dbReference>
<reference evidence="2 3" key="1">
    <citation type="journal article" date="2021" name="Sci. Rep.">
        <title>The distribution of antibiotic resistance genes in chicken gut microbiota commensals.</title>
        <authorList>
            <person name="Juricova H."/>
            <person name="Matiasovicova J."/>
            <person name="Kubasova T."/>
            <person name="Cejkova D."/>
            <person name="Rychlik I."/>
        </authorList>
    </citation>
    <scope>NUCLEOTIDE SEQUENCE [LARGE SCALE GENOMIC DNA]</scope>
    <source>
        <strain evidence="2 3">An819</strain>
    </source>
</reference>